<gene>
    <name evidence="3" type="ORF">HRR80_008547</name>
</gene>
<name>A0AAN6ELL5_EXODE</name>
<feature type="compositionally biased region" description="Acidic residues" evidence="1">
    <location>
        <begin position="62"/>
        <end position="71"/>
    </location>
</feature>
<evidence type="ECO:0000313" key="3">
    <source>
        <dbReference type="EMBL" id="KAJ8987394.1"/>
    </source>
</evidence>
<dbReference type="EMBL" id="JAJGCB010000025">
    <property type="protein sequence ID" value="KAJ8987394.1"/>
    <property type="molecule type" value="Genomic_DNA"/>
</dbReference>
<comment type="caution">
    <text evidence="3">The sequence shown here is derived from an EMBL/GenBank/DDBJ whole genome shotgun (WGS) entry which is preliminary data.</text>
</comment>
<reference evidence="3" key="1">
    <citation type="submission" date="2023-01" db="EMBL/GenBank/DDBJ databases">
        <title>Exophiala dermititidis isolated from Cystic Fibrosis Patient.</title>
        <authorList>
            <person name="Kurbessoian T."/>
            <person name="Crocker A."/>
            <person name="Murante D."/>
            <person name="Hogan D.A."/>
            <person name="Stajich J.E."/>
        </authorList>
    </citation>
    <scope>NUCLEOTIDE SEQUENCE</scope>
    <source>
        <strain evidence="3">Ex8</strain>
    </source>
</reference>
<proteinExistence type="predicted"/>
<evidence type="ECO:0000313" key="4">
    <source>
        <dbReference type="Proteomes" id="UP001161757"/>
    </source>
</evidence>
<feature type="compositionally biased region" description="Polar residues" evidence="1">
    <location>
        <begin position="80"/>
        <end position="89"/>
    </location>
</feature>
<organism evidence="3 4">
    <name type="scientific">Exophiala dermatitidis</name>
    <name type="common">Black yeast-like fungus</name>
    <name type="synonym">Wangiella dermatitidis</name>
    <dbReference type="NCBI Taxonomy" id="5970"/>
    <lineage>
        <taxon>Eukaryota</taxon>
        <taxon>Fungi</taxon>
        <taxon>Dikarya</taxon>
        <taxon>Ascomycota</taxon>
        <taxon>Pezizomycotina</taxon>
        <taxon>Eurotiomycetes</taxon>
        <taxon>Chaetothyriomycetidae</taxon>
        <taxon>Chaetothyriales</taxon>
        <taxon>Herpotrichiellaceae</taxon>
        <taxon>Exophiala</taxon>
    </lineage>
</organism>
<accession>A0AAN6ELL5</accession>
<evidence type="ECO:0000256" key="1">
    <source>
        <dbReference type="SAM" id="MobiDB-lite"/>
    </source>
</evidence>
<feature type="signal peptide" evidence="2">
    <location>
        <begin position="1"/>
        <end position="21"/>
    </location>
</feature>
<feature type="compositionally biased region" description="Acidic residues" evidence="1">
    <location>
        <begin position="173"/>
        <end position="188"/>
    </location>
</feature>
<evidence type="ECO:0000256" key="2">
    <source>
        <dbReference type="SAM" id="SignalP"/>
    </source>
</evidence>
<feature type="region of interest" description="Disordered" evidence="1">
    <location>
        <begin position="21"/>
        <end position="193"/>
    </location>
</feature>
<feature type="region of interest" description="Disordered" evidence="1">
    <location>
        <begin position="245"/>
        <end position="275"/>
    </location>
</feature>
<feature type="compositionally biased region" description="Gly residues" evidence="1">
    <location>
        <begin position="121"/>
        <end position="131"/>
    </location>
</feature>
<dbReference type="Proteomes" id="UP001161757">
    <property type="component" value="Unassembled WGS sequence"/>
</dbReference>
<feature type="chain" id="PRO_5042822184" evidence="2">
    <location>
        <begin position="22"/>
        <end position="297"/>
    </location>
</feature>
<sequence length="297" mass="32529">MQLTASTVAAILAFTVAQVGAHPSPQQPTSSESVAPTTTPSGSAPPNPPTESAGGVPVYYPEEADYPEDEAYYVVEKRWTPSNHPSGQGQHPGAPSDGNEMTHSRPGAGAAGHPHPYRGQHYGGPGFGPHGGAPAAHGPMASESDEYDDDYDYDYEDDDEQATGHLSRRGVDVDDEQEEGDKDYEDEDVSHKRLDRRFGFKIKQFKWWQHQTMKPLDFVVGNPNIRNLNFKDGARTTPLGVGMRRRRRNVPAPGAGQQGEQNTPATPDDTAYHGIAQDADGNYYFYYPEEQEEEAKN</sequence>
<dbReference type="AlphaFoldDB" id="A0AAN6ELL5"/>
<feature type="compositionally biased region" description="Acidic residues" evidence="1">
    <location>
        <begin position="143"/>
        <end position="161"/>
    </location>
</feature>
<protein>
    <submittedName>
        <fullName evidence="3">Uncharacterized protein</fullName>
    </submittedName>
</protein>
<keyword evidence="2" id="KW-0732">Signal</keyword>